<name>A0A854X6E6_PSEFL</name>
<dbReference type="AlphaFoldDB" id="A0A854X6E6"/>
<dbReference type="EMBL" id="NXHE01000036">
    <property type="protein sequence ID" value="PCM47402.1"/>
    <property type="molecule type" value="Genomic_DNA"/>
</dbReference>
<gene>
    <name evidence="1" type="ORF">CP335_22750</name>
</gene>
<comment type="caution">
    <text evidence="1">The sequence shown here is derived from an EMBL/GenBank/DDBJ whole genome shotgun (WGS) entry which is preliminary data.</text>
</comment>
<evidence type="ECO:0000313" key="1">
    <source>
        <dbReference type="EMBL" id="PCM47402.1"/>
    </source>
</evidence>
<dbReference type="Proteomes" id="UP000218643">
    <property type="component" value="Unassembled WGS sequence"/>
</dbReference>
<organism evidence="1 2">
    <name type="scientific">Pseudomonas fluorescens</name>
    <dbReference type="NCBI Taxonomy" id="294"/>
    <lineage>
        <taxon>Bacteria</taxon>
        <taxon>Pseudomonadati</taxon>
        <taxon>Pseudomonadota</taxon>
        <taxon>Gammaproteobacteria</taxon>
        <taxon>Pseudomonadales</taxon>
        <taxon>Pseudomonadaceae</taxon>
        <taxon>Pseudomonas</taxon>
    </lineage>
</organism>
<sequence>MHKFLLFPQKHRRSPVGASLLAKAVCQSPTMLNVMASSRAGSLPQGPALSSQVRVAPRALAANCSTGSTCLRSSTR</sequence>
<evidence type="ECO:0000313" key="2">
    <source>
        <dbReference type="Proteomes" id="UP000218643"/>
    </source>
</evidence>
<reference evidence="1 2" key="1">
    <citation type="submission" date="2017-09" db="EMBL/GenBank/DDBJ databases">
        <authorList>
            <person name="Haney C."/>
            <person name="Melnyk R."/>
        </authorList>
    </citation>
    <scope>NUCLEOTIDE SEQUENCE [LARGE SCALE GENOMIC DNA]</scope>
    <source>
        <strain evidence="1 2">CH229</strain>
    </source>
</reference>
<proteinExistence type="predicted"/>
<protein>
    <submittedName>
        <fullName evidence="1">Uncharacterized protein</fullName>
    </submittedName>
</protein>
<reference evidence="1 2" key="2">
    <citation type="submission" date="2017-10" db="EMBL/GenBank/DDBJ databases">
        <title>Rhizosphere-associated Pseudomonas modulate jasmonic acid/salicylic acid antagonism to induce systemic resistance to herbivores at the cost of susceptibility to pathogens.</title>
        <authorList>
            <person name="Haney C.H."/>
            <person name="Wiesmann C.L."/>
            <person name="Shapiro L.R."/>
            <person name="O'Sullivan L.R."/>
            <person name="Khorasani S."/>
            <person name="Melnyk R.A."/>
            <person name="Xiao L."/>
            <person name="Bush J."/>
            <person name="Carrillo J."/>
            <person name="Pierce N.E."/>
            <person name="Ausubel F.M."/>
        </authorList>
    </citation>
    <scope>NUCLEOTIDE SEQUENCE [LARGE SCALE GENOMIC DNA]</scope>
    <source>
        <strain evidence="1 2">CH229</strain>
    </source>
</reference>
<accession>A0A854X6E6</accession>